<name>A0A2D0S663_ICTPU</name>
<keyword evidence="9 14" id="KW-0521">NADP</keyword>
<evidence type="ECO:0000256" key="2">
    <source>
        <dbReference type="ARBA" id="ARBA00009558"/>
    </source>
</evidence>
<dbReference type="GO" id="GO:0106274">
    <property type="term" value="F:NAD+-protein-arginine ADP-ribosyltransferase activity"/>
    <property type="evidence" value="ECO:0007669"/>
    <property type="project" value="UniProtKB-EC"/>
</dbReference>
<comment type="subcellular location">
    <subcellularLocation>
        <location evidence="1">Secreted</location>
    </subcellularLocation>
</comment>
<evidence type="ECO:0000313" key="15">
    <source>
        <dbReference type="Proteomes" id="UP000221080"/>
    </source>
</evidence>
<evidence type="ECO:0000256" key="9">
    <source>
        <dbReference type="ARBA" id="ARBA00022857"/>
    </source>
</evidence>
<dbReference type="GeneID" id="108273493"/>
<dbReference type="Proteomes" id="UP000221080">
    <property type="component" value="Chromosome 13"/>
</dbReference>
<dbReference type="GO" id="GO:0090729">
    <property type="term" value="F:toxin activity"/>
    <property type="evidence" value="ECO:0007669"/>
    <property type="project" value="UniProtKB-KW"/>
</dbReference>
<evidence type="ECO:0000256" key="13">
    <source>
        <dbReference type="ARBA" id="ARBA00047597"/>
    </source>
</evidence>
<dbReference type="RefSeq" id="XP_017338248.1">
    <property type="nucleotide sequence ID" value="XM_017482759.3"/>
</dbReference>
<evidence type="ECO:0000256" key="10">
    <source>
        <dbReference type="ARBA" id="ARBA00023026"/>
    </source>
</evidence>
<evidence type="ECO:0000313" key="16">
    <source>
        <dbReference type="RefSeq" id="XP_017338248.1"/>
    </source>
</evidence>
<dbReference type="PANTHER" id="PTHR10339">
    <property type="entry name" value="ADP-RIBOSYLTRANSFERASE"/>
    <property type="match status" value="1"/>
</dbReference>
<evidence type="ECO:0000256" key="14">
    <source>
        <dbReference type="RuleBase" id="RU361228"/>
    </source>
</evidence>
<dbReference type="GO" id="GO:0016779">
    <property type="term" value="F:nucleotidyltransferase activity"/>
    <property type="evidence" value="ECO:0007669"/>
    <property type="project" value="UniProtKB-KW"/>
</dbReference>
<keyword evidence="8" id="KW-0732">Signal</keyword>
<gene>
    <name evidence="16" type="primary">LOC108273493</name>
</gene>
<keyword evidence="15" id="KW-1185">Reference proteome</keyword>
<reference evidence="16" key="2">
    <citation type="submission" date="2025-08" db="UniProtKB">
        <authorList>
            <consortium name="RefSeq"/>
        </authorList>
    </citation>
    <scope>IDENTIFICATION</scope>
    <source>
        <tissue evidence="16">Blood</tissue>
    </source>
</reference>
<evidence type="ECO:0000256" key="11">
    <source>
        <dbReference type="ARBA" id="ARBA00023027"/>
    </source>
</evidence>
<organism evidence="15 16">
    <name type="scientific">Ictalurus punctatus</name>
    <name type="common">Channel catfish</name>
    <name type="synonym">Silurus punctatus</name>
    <dbReference type="NCBI Taxonomy" id="7998"/>
    <lineage>
        <taxon>Eukaryota</taxon>
        <taxon>Metazoa</taxon>
        <taxon>Chordata</taxon>
        <taxon>Craniata</taxon>
        <taxon>Vertebrata</taxon>
        <taxon>Euteleostomi</taxon>
        <taxon>Actinopterygii</taxon>
        <taxon>Neopterygii</taxon>
        <taxon>Teleostei</taxon>
        <taxon>Ostariophysi</taxon>
        <taxon>Siluriformes</taxon>
        <taxon>Ictaluridae</taxon>
        <taxon>Ictalurus</taxon>
    </lineage>
</organism>
<protein>
    <recommendedName>
        <fullName evidence="14">NAD(P)(+)--arginine ADP-ribosyltransferase</fullName>
        <ecNumber evidence="14">2.4.2.31</ecNumber>
    </recommendedName>
    <alternativeName>
        <fullName evidence="14">Mono(ADP-ribosyl)transferase</fullName>
    </alternativeName>
</protein>
<dbReference type="STRING" id="7998.ENSIPUP00000005637"/>
<dbReference type="FunFam" id="3.90.176.10:FF:000001">
    <property type="entry name" value="NAD(P)(+)--arginine ADP-ribosyltransferase"/>
    <property type="match status" value="1"/>
</dbReference>
<dbReference type="InterPro" id="IPR000768">
    <property type="entry name" value="ART"/>
</dbReference>
<evidence type="ECO:0000256" key="4">
    <source>
        <dbReference type="ARBA" id="ARBA00022656"/>
    </source>
</evidence>
<dbReference type="Pfam" id="PF01129">
    <property type="entry name" value="ART"/>
    <property type="match status" value="1"/>
</dbReference>
<dbReference type="Gene3D" id="3.90.176.10">
    <property type="entry name" value="Toxin ADP-ribosyltransferase, Chain A, domain 1"/>
    <property type="match status" value="1"/>
</dbReference>
<keyword evidence="6 14" id="KW-0808">Transferase</keyword>
<keyword evidence="10" id="KW-0843">Virulence</keyword>
<dbReference type="SUPFAM" id="SSF56399">
    <property type="entry name" value="ADP-ribosylation"/>
    <property type="match status" value="1"/>
</dbReference>
<keyword evidence="11 14" id="KW-0520">NAD</keyword>
<dbReference type="PANTHER" id="PTHR10339:SF25">
    <property type="entry name" value="SECRETED EXOENZYME S"/>
    <property type="match status" value="1"/>
</dbReference>
<keyword evidence="5 14" id="KW-0328">Glycosyltransferase</keyword>
<evidence type="ECO:0000256" key="5">
    <source>
        <dbReference type="ARBA" id="ARBA00022676"/>
    </source>
</evidence>
<evidence type="ECO:0000256" key="3">
    <source>
        <dbReference type="ARBA" id="ARBA00022525"/>
    </source>
</evidence>
<keyword evidence="4" id="KW-0800">Toxin</keyword>
<evidence type="ECO:0000256" key="8">
    <source>
        <dbReference type="ARBA" id="ARBA00022729"/>
    </source>
</evidence>
<evidence type="ECO:0000256" key="12">
    <source>
        <dbReference type="ARBA" id="ARBA00023157"/>
    </source>
</evidence>
<proteinExistence type="inferred from homology"/>
<dbReference type="InterPro" id="IPR050999">
    <property type="entry name" value="ADP-ribosyltransferase_ARG"/>
</dbReference>
<dbReference type="PRINTS" id="PR00970">
    <property type="entry name" value="RIBTRNSFRASE"/>
</dbReference>
<accession>A0A2D0S663</accession>
<dbReference type="GO" id="GO:0003950">
    <property type="term" value="F:NAD+ poly-ADP-ribosyltransferase activity"/>
    <property type="evidence" value="ECO:0007669"/>
    <property type="project" value="TreeGrafter"/>
</dbReference>
<dbReference type="GO" id="GO:0005576">
    <property type="term" value="C:extracellular region"/>
    <property type="evidence" value="ECO:0007669"/>
    <property type="project" value="UniProtKB-SubCell"/>
</dbReference>
<dbReference type="OrthoDB" id="423533at2759"/>
<comment type="similarity">
    <text evidence="2 14">Belongs to the Arg-specific ADP-ribosyltransferase family.</text>
</comment>
<evidence type="ECO:0000256" key="1">
    <source>
        <dbReference type="ARBA" id="ARBA00004613"/>
    </source>
</evidence>
<reference evidence="15" key="1">
    <citation type="journal article" date="2016" name="Nat. Commun.">
        <title>The channel catfish genome sequence provides insights into the evolution of scale formation in teleosts.</title>
        <authorList>
            <person name="Liu Z."/>
            <person name="Liu S."/>
            <person name="Yao J."/>
            <person name="Bao L."/>
            <person name="Zhang J."/>
            <person name="Li Y."/>
            <person name="Jiang C."/>
            <person name="Sun L."/>
            <person name="Wang R."/>
            <person name="Zhang Y."/>
            <person name="Zhou T."/>
            <person name="Zeng Q."/>
            <person name="Fu Q."/>
            <person name="Gao S."/>
            <person name="Li N."/>
            <person name="Koren S."/>
            <person name="Jiang Y."/>
            <person name="Zimin A."/>
            <person name="Xu P."/>
            <person name="Phillippy A.M."/>
            <person name="Geng X."/>
            <person name="Song L."/>
            <person name="Sun F."/>
            <person name="Li C."/>
            <person name="Wang X."/>
            <person name="Chen A."/>
            <person name="Jin Y."/>
            <person name="Yuan Z."/>
            <person name="Yang Y."/>
            <person name="Tan S."/>
            <person name="Peatman E."/>
            <person name="Lu J."/>
            <person name="Qin Z."/>
            <person name="Dunham R."/>
            <person name="Li Z."/>
            <person name="Sonstegard T."/>
            <person name="Feng J."/>
            <person name="Danzmann R.G."/>
            <person name="Schroeder S."/>
            <person name="Scheffler B."/>
            <person name="Duke M.V."/>
            <person name="Ballard L."/>
            <person name="Kucuktas H."/>
            <person name="Kaltenboeck L."/>
            <person name="Liu H."/>
            <person name="Armbruster J."/>
            <person name="Xie Y."/>
            <person name="Kirby M.L."/>
            <person name="Tian Y."/>
            <person name="Flanagan M.E."/>
            <person name="Mu W."/>
            <person name="Waldbieser G.C."/>
        </authorList>
    </citation>
    <scope>NUCLEOTIDE SEQUENCE [LARGE SCALE GENOMIC DNA]</scope>
    <source>
        <strain evidence="15">SDA103</strain>
    </source>
</reference>
<dbReference type="EC" id="2.4.2.31" evidence="14"/>
<evidence type="ECO:0000256" key="7">
    <source>
        <dbReference type="ARBA" id="ARBA00022695"/>
    </source>
</evidence>
<keyword evidence="3" id="KW-0964">Secreted</keyword>
<comment type="catalytic activity">
    <reaction evidence="13 14">
        <text>L-arginyl-[protein] + NAD(+) = N(omega)-(ADP-D-ribosyl)-L-arginyl-[protein] + nicotinamide + H(+)</text>
        <dbReference type="Rhea" id="RHEA:19149"/>
        <dbReference type="Rhea" id="RHEA-COMP:10532"/>
        <dbReference type="Rhea" id="RHEA-COMP:15087"/>
        <dbReference type="ChEBI" id="CHEBI:15378"/>
        <dbReference type="ChEBI" id="CHEBI:17154"/>
        <dbReference type="ChEBI" id="CHEBI:29965"/>
        <dbReference type="ChEBI" id="CHEBI:57540"/>
        <dbReference type="ChEBI" id="CHEBI:142554"/>
        <dbReference type="EC" id="2.4.2.31"/>
    </reaction>
</comment>
<keyword evidence="7" id="KW-0548">Nucleotidyltransferase</keyword>
<dbReference type="AlphaFoldDB" id="A0A2D0S663"/>
<dbReference type="PROSITE" id="PS51996">
    <property type="entry name" value="TR_MART"/>
    <property type="match status" value="1"/>
</dbReference>
<keyword evidence="12" id="KW-1015">Disulfide bond</keyword>
<evidence type="ECO:0000256" key="6">
    <source>
        <dbReference type="ARBA" id="ARBA00022679"/>
    </source>
</evidence>
<sequence>MNKAVTFSTFAKNAATAVIIMSLVCHTLSLNWTSDPVFQLDMAMDSVDDQYIDCENDMYNLTITTILPNELNSNKEFRTFWNMFNIPDYYERSIKVYTDTELYAELNNKVRSGRKSYKHNFNYKAFHFLLTRGIQIRKVNKCTDVFRRTGNHYVTKVLREMRFGQFASSSLTKNPNGFGNASCFKIKTCFGANISNISVFKHEKEVLIPPYEKFKITNIEKNSNEMNCEVLYTLESSGRCSEMNCKLLNRKKKMCCIC</sequence>
<dbReference type="KEGG" id="ipu:108273493"/>